<sequence length="497" mass="56088">MKKPSKDFSTRYAAAKRWRDAARPYIEEIFHFCAPQRENDFSRRNSKTITEAETFHSLPEELATDLAGDFVNFFTPSEAMWTNFLVTAPVPEDMVDSAKDMVEGREQFLAEKISASNYYDIAPQWGFEAASHGTPALWVQQGHMQQAVYVEPVPPHELLITPGYMGLLDRFREQWVAADTLKALFAGWEVDLSDPRLTAKMGKPGTVAKVCWGFWVDWSDPARPMWKAEITVDEIGVMEAEIIGDLNGTCPLLVGRFNPQVGRPWGRGAGWKALPDMRTLDKIDEVVLTNLDDSLQNTLIYPDDGFLDMSEGLVPGTAYPASRGFTRDQIYELQKGANLDMGFYTEEGFTERLRRAFYQDGPRQKGDTPPSATQWADQRRDVQKRLGKPSAPLWTEMIAPLVQRFEYLAVEAGELEDTLTLNDHILTLQPISPMQKAQNQDQVMVARSNLDMAFSVFQDQVGSFIDPVNTFKNIVRASGDELTVLRKEQQPVDGAQQ</sequence>
<evidence type="ECO:0000256" key="1">
    <source>
        <dbReference type="ARBA" id="ARBA00004328"/>
    </source>
</evidence>
<feature type="region of interest" description="Disordered" evidence="4">
    <location>
        <begin position="360"/>
        <end position="382"/>
    </location>
</feature>
<dbReference type="Proteomes" id="UP000477911">
    <property type="component" value="Unassembled WGS sequence"/>
</dbReference>
<evidence type="ECO:0000256" key="4">
    <source>
        <dbReference type="SAM" id="MobiDB-lite"/>
    </source>
</evidence>
<name>A0A6L7G747_9RHOB</name>
<proteinExistence type="predicted"/>
<evidence type="ECO:0000313" key="5">
    <source>
        <dbReference type="EMBL" id="MXN19110.1"/>
    </source>
</evidence>
<organism evidence="5 6">
    <name type="scientific">Pseudooceanicola albus</name>
    <dbReference type="NCBI Taxonomy" id="2692189"/>
    <lineage>
        <taxon>Bacteria</taxon>
        <taxon>Pseudomonadati</taxon>
        <taxon>Pseudomonadota</taxon>
        <taxon>Alphaproteobacteria</taxon>
        <taxon>Rhodobacterales</taxon>
        <taxon>Paracoccaceae</taxon>
        <taxon>Pseudooceanicola</taxon>
    </lineage>
</organism>
<reference evidence="5 6" key="1">
    <citation type="submission" date="2019-12" db="EMBL/GenBank/DDBJ databases">
        <authorList>
            <person name="Li M."/>
        </authorList>
    </citation>
    <scope>NUCLEOTIDE SEQUENCE [LARGE SCALE GENOMIC DNA]</scope>
    <source>
        <strain evidence="5 6">GBMRC 2024</strain>
    </source>
</reference>
<comment type="subcellular location">
    <subcellularLocation>
        <location evidence="1">Virion</location>
    </subcellularLocation>
</comment>
<gene>
    <name evidence="5" type="ORF">GR170_14800</name>
</gene>
<dbReference type="RefSeq" id="WP_160895227.1">
    <property type="nucleotide sequence ID" value="NZ_WUMU01000016.1"/>
</dbReference>
<keyword evidence="3" id="KW-0231">Viral genome packaging</keyword>
<dbReference type="AlphaFoldDB" id="A0A6L7G747"/>
<comment type="caution">
    <text evidence="5">The sequence shown here is derived from an EMBL/GenBank/DDBJ whole genome shotgun (WGS) entry which is preliminary data.</text>
</comment>
<evidence type="ECO:0000313" key="6">
    <source>
        <dbReference type="Proteomes" id="UP000477911"/>
    </source>
</evidence>
<dbReference type="Pfam" id="PF12236">
    <property type="entry name" value="Head-tail_con"/>
    <property type="match status" value="1"/>
</dbReference>
<evidence type="ECO:0000256" key="3">
    <source>
        <dbReference type="ARBA" id="ARBA00023219"/>
    </source>
</evidence>
<accession>A0A6L7G747</accession>
<protein>
    <recommendedName>
        <fullName evidence="7">Phage tail protein</fullName>
    </recommendedName>
</protein>
<dbReference type="InterPro" id="IPR020991">
    <property type="entry name" value="Connector_podovirus"/>
</dbReference>
<evidence type="ECO:0000256" key="2">
    <source>
        <dbReference type="ARBA" id="ARBA00022612"/>
    </source>
</evidence>
<keyword evidence="6" id="KW-1185">Reference proteome</keyword>
<dbReference type="EMBL" id="WUMU01000016">
    <property type="protein sequence ID" value="MXN19110.1"/>
    <property type="molecule type" value="Genomic_DNA"/>
</dbReference>
<evidence type="ECO:0008006" key="7">
    <source>
        <dbReference type="Google" id="ProtNLM"/>
    </source>
</evidence>
<keyword evidence="2" id="KW-1188">Viral release from host cell</keyword>